<name>A0A1F5VYY0_9BACT</name>
<dbReference type="PANTHER" id="PTHR39662:SF1">
    <property type="entry name" value="DUF354 DOMAIN-CONTAINING PROTEIN"/>
    <property type="match status" value="1"/>
</dbReference>
<dbReference type="SUPFAM" id="SSF53756">
    <property type="entry name" value="UDP-Glycosyltransferase/glycogen phosphorylase"/>
    <property type="match status" value="1"/>
</dbReference>
<dbReference type="InterPro" id="IPR007152">
    <property type="entry name" value="DUF354"/>
</dbReference>
<dbReference type="PIRSF" id="PIRSF005357">
    <property type="entry name" value="UCP005357"/>
    <property type="match status" value="1"/>
</dbReference>
<evidence type="ECO:0000313" key="1">
    <source>
        <dbReference type="EMBL" id="OGF68261.1"/>
    </source>
</evidence>
<dbReference type="AlphaFoldDB" id="A0A1F5VYY0"/>
<evidence type="ECO:0008006" key="3">
    <source>
        <dbReference type="Google" id="ProtNLM"/>
    </source>
</evidence>
<proteinExistence type="predicted"/>
<reference evidence="1 2" key="1">
    <citation type="journal article" date="2016" name="Nat. Commun.">
        <title>Thousands of microbial genomes shed light on interconnected biogeochemical processes in an aquifer system.</title>
        <authorList>
            <person name="Anantharaman K."/>
            <person name="Brown C.T."/>
            <person name="Hug L.A."/>
            <person name="Sharon I."/>
            <person name="Castelle C.J."/>
            <person name="Probst A.J."/>
            <person name="Thomas B.C."/>
            <person name="Singh A."/>
            <person name="Wilkins M.J."/>
            <person name="Karaoz U."/>
            <person name="Brodie E.L."/>
            <person name="Williams K.H."/>
            <person name="Hubbard S.S."/>
            <person name="Banfield J.F."/>
        </authorList>
    </citation>
    <scope>NUCLEOTIDE SEQUENCE [LARGE SCALE GENOMIC DNA]</scope>
</reference>
<gene>
    <name evidence="1" type="ORF">A2Y62_02745</name>
</gene>
<dbReference type="EMBL" id="MFGW01000006">
    <property type="protein sequence ID" value="OGF68261.1"/>
    <property type="molecule type" value="Genomic_DNA"/>
</dbReference>
<dbReference type="Pfam" id="PF04007">
    <property type="entry name" value="DUF354"/>
    <property type="match status" value="1"/>
</dbReference>
<dbReference type="PANTHER" id="PTHR39662">
    <property type="entry name" value="DUF354 DOMAIN-CONTAINING PROTEIN-RELATED"/>
    <property type="match status" value="1"/>
</dbReference>
<dbReference type="Proteomes" id="UP000178943">
    <property type="component" value="Unassembled WGS sequence"/>
</dbReference>
<comment type="caution">
    <text evidence="1">The sequence shown here is derived from an EMBL/GenBank/DDBJ whole genome shotgun (WGS) entry which is preliminary data.</text>
</comment>
<sequence length="352" mass="40523">MGSSRQNNNSYQKEKNNYMKKIWFDLTNTPHVHFFKPFIKRYSAYFNIFITARNFAETVQLAKNEYNISPTVIGTHAGKHKVKKAYCLIIRFIQMLNRVGNFDYAISCGGTEACIIAKLKHKKAITFDDNDLSPNWMYSHFTDFAFFPAAIPEHSLFRQGFKAASIIRYNGFKEDIYIADYEPDENFLNILPFRNYIVVRPENLMATYVKNAGDSITIKLIQMLNEKNYNILYLPRYQQDINYVKDFKNIFMPSKAINGLDACYFSSGVLSGAGTLSREAACLGKCSVSFFAGKTLLAVDQQMIKEGRIFHSRIPEDIVAYIENYSVISEQHKESKTVQKEVFNKLDSIILN</sequence>
<accession>A0A1F5VYY0</accession>
<organism evidence="1 2">
    <name type="scientific">Candidatus Fischerbacteria bacterium RBG_13_37_8</name>
    <dbReference type="NCBI Taxonomy" id="1817863"/>
    <lineage>
        <taxon>Bacteria</taxon>
        <taxon>Candidatus Fischeribacteriota</taxon>
    </lineage>
</organism>
<protein>
    <recommendedName>
        <fullName evidence="3">DUF354 domain-containing protein</fullName>
    </recommendedName>
</protein>
<evidence type="ECO:0000313" key="2">
    <source>
        <dbReference type="Proteomes" id="UP000178943"/>
    </source>
</evidence>
<dbReference type="STRING" id="1817863.A2Y62_02745"/>